<evidence type="ECO:0000256" key="1">
    <source>
        <dbReference type="SAM" id="MobiDB-lite"/>
    </source>
</evidence>
<feature type="compositionally biased region" description="Basic and acidic residues" evidence="1">
    <location>
        <begin position="110"/>
        <end position="137"/>
    </location>
</feature>
<sequence length="205" mass="23327">MKEPSDGGVDALRRQVEEQEAYVQMLEQRKVLRDDLLQQVRSALNTDLPKDYYEIEATANAFLRLLESVRSSDVVPVEEEPAVPEDVTIEALIGVETEEKKKNKKRKKKPIEADAEKAVEKAPLSKREQQEEADKTLMFEVLDQLHFDPMNTDNMTDPDWLNAEEEKEESYTDDFEEVGTADEVSLSLAEDTDVDSSSESEEGDK</sequence>
<accession>A0A7G2CQ34</accession>
<feature type="compositionally biased region" description="Acidic residues" evidence="1">
    <location>
        <begin position="162"/>
        <end position="180"/>
    </location>
</feature>
<organism evidence="2 3">
    <name type="scientific">Angomonas deanei</name>
    <dbReference type="NCBI Taxonomy" id="59799"/>
    <lineage>
        <taxon>Eukaryota</taxon>
        <taxon>Discoba</taxon>
        <taxon>Euglenozoa</taxon>
        <taxon>Kinetoplastea</taxon>
        <taxon>Metakinetoplastina</taxon>
        <taxon>Trypanosomatida</taxon>
        <taxon>Trypanosomatidae</taxon>
        <taxon>Strigomonadinae</taxon>
        <taxon>Angomonas</taxon>
    </lineage>
</organism>
<name>A0A7G2CQ34_9TRYP</name>
<dbReference type="EMBL" id="LR877167">
    <property type="protein sequence ID" value="CAD2221966.1"/>
    <property type="molecule type" value="Genomic_DNA"/>
</dbReference>
<keyword evidence="3" id="KW-1185">Reference proteome</keyword>
<protein>
    <submittedName>
        <fullName evidence="2">Uncharacterized protein</fullName>
    </submittedName>
</protein>
<proteinExistence type="predicted"/>
<evidence type="ECO:0000313" key="3">
    <source>
        <dbReference type="Proteomes" id="UP000515908"/>
    </source>
</evidence>
<evidence type="ECO:0000313" key="2">
    <source>
        <dbReference type="EMBL" id="CAD2221966.1"/>
    </source>
</evidence>
<dbReference type="AlphaFoldDB" id="A0A7G2CQ34"/>
<reference evidence="2 3" key="1">
    <citation type="submission" date="2020-08" db="EMBL/GenBank/DDBJ databases">
        <authorList>
            <person name="Newling K."/>
            <person name="Davey J."/>
            <person name="Forrester S."/>
        </authorList>
    </citation>
    <scope>NUCLEOTIDE SEQUENCE [LARGE SCALE GENOMIC DNA]</scope>
    <source>
        <strain evidence="3">Crithidia deanei Carvalho (ATCC PRA-265)</strain>
    </source>
</reference>
<dbReference type="VEuPathDB" id="TriTrypDB:ADEAN_000950500"/>
<gene>
    <name evidence="2" type="ORF">ADEAN_000950500</name>
</gene>
<feature type="compositionally biased region" description="Acidic residues" evidence="1">
    <location>
        <begin position="190"/>
        <end position="205"/>
    </location>
</feature>
<feature type="region of interest" description="Disordered" evidence="1">
    <location>
        <begin position="98"/>
        <end position="205"/>
    </location>
</feature>
<dbReference type="Proteomes" id="UP000515908">
    <property type="component" value="Chromosome 23"/>
</dbReference>